<dbReference type="Gene3D" id="2.60.40.3330">
    <property type="match status" value="1"/>
</dbReference>
<evidence type="ECO:0000256" key="5">
    <source>
        <dbReference type="SAM" id="SignalP"/>
    </source>
</evidence>
<comment type="similarity">
    <text evidence="2">Belongs to the nematode transthyretin-like family.</text>
</comment>
<dbReference type="Pfam" id="PF01060">
    <property type="entry name" value="TTR-52"/>
    <property type="match status" value="1"/>
</dbReference>
<evidence type="ECO:0000313" key="6">
    <source>
        <dbReference type="Proteomes" id="UP000887563"/>
    </source>
</evidence>
<reference evidence="7" key="1">
    <citation type="submission" date="2022-11" db="UniProtKB">
        <authorList>
            <consortium name="WormBaseParasite"/>
        </authorList>
    </citation>
    <scope>IDENTIFICATION</scope>
</reference>
<evidence type="ECO:0000313" key="7">
    <source>
        <dbReference type="WBParaSite" id="Minc3s00033g01987"/>
    </source>
</evidence>
<dbReference type="GO" id="GO:0009986">
    <property type="term" value="C:cell surface"/>
    <property type="evidence" value="ECO:0007669"/>
    <property type="project" value="InterPro"/>
</dbReference>
<dbReference type="AlphaFoldDB" id="A0A914KKM7"/>
<dbReference type="Proteomes" id="UP000887563">
    <property type="component" value="Unplaced"/>
</dbReference>
<name>A0A914KKM7_MELIC</name>
<feature type="signal peptide" evidence="5">
    <location>
        <begin position="1"/>
        <end position="20"/>
    </location>
</feature>
<dbReference type="WBParaSite" id="Minc3s00033g01987">
    <property type="protein sequence ID" value="Minc3s00033g01987"/>
    <property type="gene ID" value="Minc3s00033g01987"/>
</dbReference>
<keyword evidence="4 5" id="KW-0732">Signal</keyword>
<proteinExistence type="inferred from homology"/>
<sequence>MFSYALIILICLIILKNVNGIGIEIDMTIHGTVYCNFHLVDKSVKARLQGALIEVWEEEQVSHDKLCCDPAKLTDENGMFVAENIKEDEVLSAPDPYIIVYHQCYTPTSKNRIKKGHQYATTVYLPVNENDHTKGKFDLEIKVGIAVAARMRAEGKEYVEIKKSQLILLK</sequence>
<accession>A0A914KKM7</accession>
<evidence type="ECO:0000256" key="4">
    <source>
        <dbReference type="ARBA" id="ARBA00022729"/>
    </source>
</evidence>
<evidence type="ECO:0000256" key="1">
    <source>
        <dbReference type="ARBA" id="ARBA00004613"/>
    </source>
</evidence>
<evidence type="ECO:0000256" key="3">
    <source>
        <dbReference type="ARBA" id="ARBA00022525"/>
    </source>
</evidence>
<comment type="subcellular location">
    <subcellularLocation>
        <location evidence="1">Secreted</location>
    </subcellularLocation>
</comment>
<protein>
    <submittedName>
        <fullName evidence="7">Uncharacterized protein</fullName>
    </submittedName>
</protein>
<keyword evidence="3" id="KW-0964">Secreted</keyword>
<evidence type="ECO:0000256" key="2">
    <source>
        <dbReference type="ARBA" id="ARBA00010112"/>
    </source>
</evidence>
<dbReference type="InterPro" id="IPR001534">
    <property type="entry name" value="Transthyretin-like"/>
</dbReference>
<feature type="chain" id="PRO_5037241451" evidence="5">
    <location>
        <begin position="21"/>
        <end position="170"/>
    </location>
</feature>
<organism evidence="6 7">
    <name type="scientific">Meloidogyne incognita</name>
    <name type="common">Southern root-knot nematode worm</name>
    <name type="synonym">Oxyuris incognita</name>
    <dbReference type="NCBI Taxonomy" id="6306"/>
    <lineage>
        <taxon>Eukaryota</taxon>
        <taxon>Metazoa</taxon>
        <taxon>Ecdysozoa</taxon>
        <taxon>Nematoda</taxon>
        <taxon>Chromadorea</taxon>
        <taxon>Rhabditida</taxon>
        <taxon>Tylenchina</taxon>
        <taxon>Tylenchomorpha</taxon>
        <taxon>Tylenchoidea</taxon>
        <taxon>Meloidogynidae</taxon>
        <taxon>Meloidogyninae</taxon>
        <taxon>Meloidogyne</taxon>
        <taxon>Meloidogyne incognita group</taxon>
    </lineage>
</organism>
<keyword evidence="6" id="KW-1185">Reference proteome</keyword>
<dbReference type="GO" id="GO:0005576">
    <property type="term" value="C:extracellular region"/>
    <property type="evidence" value="ECO:0007669"/>
    <property type="project" value="UniProtKB-SubCell"/>
</dbReference>
<dbReference type="InterPro" id="IPR038479">
    <property type="entry name" value="Transthyretin-like_sf"/>
</dbReference>